<dbReference type="InterPro" id="IPR054837">
    <property type="entry name" value="YtfQ_transport"/>
</dbReference>
<evidence type="ECO:0000256" key="1">
    <source>
        <dbReference type="ARBA" id="ARBA00004196"/>
    </source>
</evidence>
<feature type="domain" description="Periplasmic binding protein" evidence="5">
    <location>
        <begin position="26"/>
        <end position="271"/>
    </location>
</feature>
<dbReference type="PANTHER" id="PTHR46847">
    <property type="entry name" value="D-ALLOSE-BINDING PERIPLASMIC PROTEIN-RELATED"/>
    <property type="match status" value="1"/>
</dbReference>
<dbReference type="InterPro" id="IPR025997">
    <property type="entry name" value="SBP_2_dom"/>
</dbReference>
<sequence>MKLKSLLIASAMMLAPASVMAADLTIGFSQIGSESGWRAAETTVTKQEAEKRGIDLKFADAQQKQENQIKAIRSFIAQDVDAILLAPVVATGWDEVLEEAKDAEIPVLLLDRTVDASEDLYLTAVTSDLVHEGEVAGKWLVEEMAGKPCNVVELQGTTGSSPAIDRKKGFEQGIAGHDNLKIIRSQTGDFTRSQGKVVMESFLKAEGGANICALYAHNDDMAVGAIQAIKEAGLKPGQDIKIVSIDSVPDIHLAMAAGEANATIELTPNMAGPALDALEAYLSSGTTPPKWIQTESRLYTLKDDNQAVYEAKKGLGY</sequence>
<dbReference type="NCBIfam" id="NF041827">
    <property type="entry name" value="YtfQ_transport"/>
    <property type="match status" value="1"/>
</dbReference>
<feature type="signal peptide" evidence="4">
    <location>
        <begin position="1"/>
        <end position="21"/>
    </location>
</feature>
<evidence type="ECO:0000313" key="6">
    <source>
        <dbReference type="EMBL" id="MFD1696090.1"/>
    </source>
</evidence>
<dbReference type="Gene3D" id="3.40.50.2300">
    <property type="match status" value="2"/>
</dbReference>
<dbReference type="RefSeq" id="WP_149893001.1">
    <property type="nucleotide sequence ID" value="NZ_JBHUFA010000004.1"/>
</dbReference>
<protein>
    <submittedName>
        <fullName evidence="6">Galactofuranose ABC transporter, galactofuranose-binding protein YtfQ</fullName>
    </submittedName>
</protein>
<evidence type="ECO:0000256" key="3">
    <source>
        <dbReference type="ARBA" id="ARBA00022729"/>
    </source>
</evidence>
<comment type="subcellular location">
    <subcellularLocation>
        <location evidence="1">Cell envelope</location>
    </subcellularLocation>
</comment>
<evidence type="ECO:0000256" key="4">
    <source>
        <dbReference type="SAM" id="SignalP"/>
    </source>
</evidence>
<gene>
    <name evidence="6" type="primary">ytfQ</name>
    <name evidence="6" type="ORF">ACFSC7_11235</name>
</gene>
<keyword evidence="3 4" id="KW-0732">Signal</keyword>
<proteinExistence type="inferred from homology"/>
<name>A0ABW4JV98_9HYPH</name>
<dbReference type="EMBL" id="JBHUFA010000004">
    <property type="protein sequence ID" value="MFD1696090.1"/>
    <property type="molecule type" value="Genomic_DNA"/>
</dbReference>
<keyword evidence="7" id="KW-1185">Reference proteome</keyword>
<evidence type="ECO:0000256" key="2">
    <source>
        <dbReference type="ARBA" id="ARBA00007639"/>
    </source>
</evidence>
<dbReference type="SUPFAM" id="SSF53822">
    <property type="entry name" value="Periplasmic binding protein-like I"/>
    <property type="match status" value="1"/>
</dbReference>
<comment type="similarity">
    <text evidence="2">Belongs to the bacterial solute-binding protein 2 family.</text>
</comment>
<feature type="chain" id="PRO_5046047411" evidence="4">
    <location>
        <begin position="22"/>
        <end position="317"/>
    </location>
</feature>
<dbReference type="Proteomes" id="UP001597327">
    <property type="component" value="Unassembled WGS sequence"/>
</dbReference>
<dbReference type="PANTHER" id="PTHR46847:SF3">
    <property type="entry name" value="GALACTOFURANOSE-BINDING PROTEIN YTFQ"/>
    <property type="match status" value="1"/>
</dbReference>
<evidence type="ECO:0000259" key="5">
    <source>
        <dbReference type="Pfam" id="PF13407"/>
    </source>
</evidence>
<dbReference type="InterPro" id="IPR028082">
    <property type="entry name" value="Peripla_BP_I"/>
</dbReference>
<dbReference type="CDD" id="cd06309">
    <property type="entry name" value="PBP1_galactofuranose_YtfQ-like"/>
    <property type="match status" value="1"/>
</dbReference>
<evidence type="ECO:0000313" key="7">
    <source>
        <dbReference type="Proteomes" id="UP001597327"/>
    </source>
</evidence>
<accession>A0ABW4JV98</accession>
<comment type="caution">
    <text evidence="6">The sequence shown here is derived from an EMBL/GenBank/DDBJ whole genome shotgun (WGS) entry which is preliminary data.</text>
</comment>
<organism evidence="6 7">
    <name type="scientific">Roseibium aestuarii</name>
    <dbReference type="NCBI Taxonomy" id="2600299"/>
    <lineage>
        <taxon>Bacteria</taxon>
        <taxon>Pseudomonadati</taxon>
        <taxon>Pseudomonadota</taxon>
        <taxon>Alphaproteobacteria</taxon>
        <taxon>Hyphomicrobiales</taxon>
        <taxon>Stappiaceae</taxon>
        <taxon>Roseibium</taxon>
    </lineage>
</organism>
<reference evidence="7" key="1">
    <citation type="journal article" date="2019" name="Int. J. Syst. Evol. Microbiol.">
        <title>The Global Catalogue of Microorganisms (GCM) 10K type strain sequencing project: providing services to taxonomists for standard genome sequencing and annotation.</title>
        <authorList>
            <consortium name="The Broad Institute Genomics Platform"/>
            <consortium name="The Broad Institute Genome Sequencing Center for Infectious Disease"/>
            <person name="Wu L."/>
            <person name="Ma J."/>
        </authorList>
    </citation>
    <scope>NUCLEOTIDE SEQUENCE [LARGE SCALE GENOMIC DNA]</scope>
    <source>
        <strain evidence="7">JCM 3369</strain>
    </source>
</reference>
<dbReference type="Pfam" id="PF13407">
    <property type="entry name" value="Peripla_BP_4"/>
    <property type="match status" value="1"/>
</dbReference>